<evidence type="ECO:0000313" key="5">
    <source>
        <dbReference type="EMBL" id="EDV25116.1"/>
    </source>
</evidence>
<dbReference type="RefSeq" id="XP_002113006.1">
    <property type="nucleotide sequence ID" value="XM_002112970.1"/>
</dbReference>
<dbReference type="SUPFAM" id="SSF56784">
    <property type="entry name" value="HAD-like"/>
    <property type="match status" value="1"/>
</dbReference>
<dbReference type="GO" id="GO:0046872">
    <property type="term" value="F:metal ion binding"/>
    <property type="evidence" value="ECO:0007669"/>
    <property type="project" value="UniProtKB-KW"/>
</dbReference>
<accession>B3RWD2</accession>
<dbReference type="InterPro" id="IPR008380">
    <property type="entry name" value="HAD-SF_hydro_IG_5-nucl"/>
</dbReference>
<keyword evidence="6" id="KW-1185">Reference proteome</keyword>
<evidence type="ECO:0000313" key="6">
    <source>
        <dbReference type="Proteomes" id="UP000009022"/>
    </source>
</evidence>
<proteinExistence type="inferred from homology"/>
<dbReference type="Gene3D" id="3.40.50.1000">
    <property type="entry name" value="HAD superfamily/HAD-like"/>
    <property type="match status" value="1"/>
</dbReference>
<name>B3RWD2_TRIAD</name>
<protein>
    <recommendedName>
        <fullName evidence="7">5'-nucleotidase domain-containing protein 1</fullName>
    </recommendedName>
</protein>
<dbReference type="InterPro" id="IPR036412">
    <property type="entry name" value="HAD-like_sf"/>
</dbReference>
<dbReference type="InterPro" id="IPR023214">
    <property type="entry name" value="HAD_sf"/>
</dbReference>
<dbReference type="EMBL" id="DS985245">
    <property type="protein sequence ID" value="EDV25116.1"/>
    <property type="molecule type" value="Genomic_DNA"/>
</dbReference>
<keyword evidence="2" id="KW-0479">Metal-binding</keyword>
<dbReference type="Pfam" id="PF05761">
    <property type="entry name" value="5_nucleotid"/>
    <property type="match status" value="1"/>
</dbReference>
<keyword evidence="3" id="KW-0378">Hydrolase</keyword>
<dbReference type="AlphaFoldDB" id="B3RWD2"/>
<dbReference type="OMA" id="ICSNPYG"/>
<gene>
    <name evidence="5" type="ORF">TRIADDRAFT_56708</name>
</gene>
<comment type="similarity">
    <text evidence="1">Belongs to the 5'(3')-deoxyribonucleotidase family.</text>
</comment>
<evidence type="ECO:0000256" key="3">
    <source>
        <dbReference type="ARBA" id="ARBA00022801"/>
    </source>
</evidence>
<keyword evidence="4" id="KW-0460">Magnesium</keyword>
<evidence type="ECO:0000256" key="4">
    <source>
        <dbReference type="ARBA" id="ARBA00022842"/>
    </source>
</evidence>
<dbReference type="GeneID" id="6753774"/>
<evidence type="ECO:0000256" key="2">
    <source>
        <dbReference type="ARBA" id="ARBA00022723"/>
    </source>
</evidence>
<sequence length="436" mass="50692">MATLEDPLHAIGFDLDHTLIRYKLEPFMKMIYESIALHMVHDFGYDERLLQFDDDLMDFCFKGNFLDRNRGNFLKVADNGYIIRACHGSKLMSDDELATTYGKERIFPYFADVKDTYDYSNMCYFFDGYYEIPTSAIAARLIDFVDAKKERKAPYKIWGNIQNSVFKVFFYKNFKEHTCRFFKLLFTEPEKYAERCSDKLVNYLKSLKQRGKKLFIITYSTVETATLMLDYILGPDTWRELFDIVVVDAKKPDNDKDEKIPFNEKWSEHGVYIGGHCSRLLEFLSSSTGEENPNVMYFGDSIRSDIVGPKKFLNWTCGAIIDELGPVAFPDSQDESRKKVVSSKRWGSFFYDSPNCTSDSDDNLDSIRTCEWNTFWANGIKKYADFCIPSLQYFVVNLCLYANNIYPTLCPYSSYKDNPKSSIAEYPPHQWPNASS</sequence>
<dbReference type="CTD" id="6753774"/>
<dbReference type="HOGENOM" id="CLU_029966_0_0_1"/>
<dbReference type="eggNOG" id="KOG2469">
    <property type="taxonomic scope" value="Eukaryota"/>
</dbReference>
<dbReference type="PANTHER" id="PTHR12103:SF38">
    <property type="entry name" value="5'-NUCLEOTIDASE DOMAIN-CONTAINING PROTEIN 1"/>
    <property type="match status" value="1"/>
</dbReference>
<dbReference type="InParanoid" id="B3RWD2"/>
<dbReference type="PANTHER" id="PTHR12103">
    <property type="entry name" value="5'-NUCLEOTIDASE DOMAIN-CONTAINING"/>
    <property type="match status" value="1"/>
</dbReference>
<dbReference type="GO" id="GO:0008253">
    <property type="term" value="F:5'-nucleotidase activity"/>
    <property type="evidence" value="ECO:0000318"/>
    <property type="project" value="GO_Central"/>
</dbReference>
<dbReference type="Proteomes" id="UP000009022">
    <property type="component" value="Unassembled WGS sequence"/>
</dbReference>
<dbReference type="OrthoDB" id="6503940at2759"/>
<evidence type="ECO:0008006" key="7">
    <source>
        <dbReference type="Google" id="ProtNLM"/>
    </source>
</evidence>
<reference evidence="5 6" key="1">
    <citation type="journal article" date="2008" name="Nature">
        <title>The Trichoplax genome and the nature of placozoans.</title>
        <authorList>
            <person name="Srivastava M."/>
            <person name="Begovic E."/>
            <person name="Chapman J."/>
            <person name="Putnam N.H."/>
            <person name="Hellsten U."/>
            <person name="Kawashima T."/>
            <person name="Kuo A."/>
            <person name="Mitros T."/>
            <person name="Salamov A."/>
            <person name="Carpenter M.L."/>
            <person name="Signorovitch A.Y."/>
            <person name="Moreno M.A."/>
            <person name="Kamm K."/>
            <person name="Grimwood J."/>
            <person name="Schmutz J."/>
            <person name="Shapiro H."/>
            <person name="Grigoriev I.V."/>
            <person name="Buss L.W."/>
            <person name="Schierwater B."/>
            <person name="Dellaporta S.L."/>
            <person name="Rokhsar D.S."/>
        </authorList>
    </citation>
    <scope>NUCLEOTIDE SEQUENCE [LARGE SCALE GENOMIC DNA]</scope>
    <source>
        <strain evidence="5 6">Grell-BS-1999</strain>
    </source>
</reference>
<organism evidence="5 6">
    <name type="scientific">Trichoplax adhaerens</name>
    <name type="common">Trichoplax reptans</name>
    <dbReference type="NCBI Taxonomy" id="10228"/>
    <lineage>
        <taxon>Eukaryota</taxon>
        <taxon>Metazoa</taxon>
        <taxon>Placozoa</taxon>
        <taxon>Uniplacotomia</taxon>
        <taxon>Trichoplacea</taxon>
        <taxon>Trichoplacidae</taxon>
        <taxon>Trichoplax</taxon>
    </lineage>
</organism>
<dbReference type="PhylomeDB" id="B3RWD2"/>
<dbReference type="KEGG" id="tad:TRIADDRAFT_56708"/>
<dbReference type="FunCoup" id="B3RWD2">
    <property type="interactions" value="848"/>
</dbReference>
<evidence type="ECO:0000256" key="1">
    <source>
        <dbReference type="ARBA" id="ARBA00009589"/>
    </source>
</evidence>